<feature type="transmembrane region" description="Helical" evidence="5">
    <location>
        <begin position="171"/>
        <end position="193"/>
    </location>
</feature>
<evidence type="ECO:0000313" key="8">
    <source>
        <dbReference type="Proteomes" id="UP000694580"/>
    </source>
</evidence>
<evidence type="ECO:0000259" key="6">
    <source>
        <dbReference type="PROSITE" id="PS50262"/>
    </source>
</evidence>
<dbReference type="GO" id="GO:0005549">
    <property type="term" value="F:odorant binding"/>
    <property type="evidence" value="ECO:0007669"/>
    <property type="project" value="TreeGrafter"/>
</dbReference>
<sequence length="291" mass="33269">MYENSSQSVSTSSQKLLKGNNLVRLNVTTALVQVLVWPFIYINIFMFYVFLKKHTLRAEPRYVLFAQNLIGDAAFLLMTNFVVVMMHVNLLLPISVCIPYVLVMGMLTQVSPNVIVTMCLERYVAICMPLRHVSIFSPSRTQIVVAMVWIFSFLKPLIDLIIFLTMVSRSYFTNIAVITLMLIFIYGSIITVARRASEKNKQTASKAQRTLLLHAVQLLLCTLKAFTPYVEAQIISVNIDLYVVVRYFNFLSFDILTRSLSPMIYGFRDEKFCSAVKYYARCRATPIVSSK</sequence>
<dbReference type="Pfam" id="PF00001">
    <property type="entry name" value="7tm_1"/>
    <property type="match status" value="1"/>
</dbReference>
<keyword evidence="2 5" id="KW-0812">Transmembrane</keyword>
<reference evidence="7 8" key="1">
    <citation type="submission" date="2020-06" db="EMBL/GenBank/DDBJ databases">
        <authorList>
            <consortium name="Wellcome Sanger Institute Data Sharing"/>
        </authorList>
    </citation>
    <scope>NUCLEOTIDE SEQUENCE [LARGE SCALE GENOMIC DNA]</scope>
</reference>
<dbReference type="InterPro" id="IPR052921">
    <property type="entry name" value="GPCR1_Superfamily_Member"/>
</dbReference>
<dbReference type="PANTHER" id="PTHR26451">
    <property type="entry name" value="G_PROTEIN_RECEP_F1_2 DOMAIN-CONTAINING PROTEIN"/>
    <property type="match status" value="1"/>
</dbReference>
<dbReference type="InterPro" id="IPR017452">
    <property type="entry name" value="GPCR_Rhodpsn_7TM"/>
</dbReference>
<keyword evidence="4 5" id="KW-0472">Membrane</keyword>
<feature type="transmembrane region" description="Helical" evidence="5">
    <location>
        <begin position="30"/>
        <end position="51"/>
    </location>
</feature>
<dbReference type="GO" id="GO:0004930">
    <property type="term" value="F:G protein-coupled receptor activity"/>
    <property type="evidence" value="ECO:0007669"/>
    <property type="project" value="InterPro"/>
</dbReference>
<evidence type="ECO:0000256" key="3">
    <source>
        <dbReference type="ARBA" id="ARBA00022989"/>
    </source>
</evidence>
<gene>
    <name evidence="7" type="primary">LOC114802631</name>
</gene>
<evidence type="ECO:0000256" key="1">
    <source>
        <dbReference type="ARBA" id="ARBA00004370"/>
    </source>
</evidence>
<comment type="subcellular location">
    <subcellularLocation>
        <location evidence="1">Membrane</location>
    </subcellularLocation>
</comment>
<dbReference type="PROSITE" id="PS50262">
    <property type="entry name" value="G_PROTEIN_RECEP_F1_2"/>
    <property type="match status" value="1"/>
</dbReference>
<dbReference type="GO" id="GO:0016020">
    <property type="term" value="C:membrane"/>
    <property type="evidence" value="ECO:0007669"/>
    <property type="project" value="UniProtKB-SubCell"/>
</dbReference>
<feature type="domain" description="G-protein coupled receptors family 1 profile" evidence="6">
    <location>
        <begin position="42"/>
        <end position="265"/>
    </location>
</feature>
<evidence type="ECO:0000256" key="4">
    <source>
        <dbReference type="ARBA" id="ARBA00023136"/>
    </source>
</evidence>
<feature type="transmembrane region" description="Helical" evidence="5">
    <location>
        <begin position="63"/>
        <end position="86"/>
    </location>
</feature>
<accession>A0AAY4B5Q5</accession>
<proteinExistence type="predicted"/>
<dbReference type="Proteomes" id="UP000694580">
    <property type="component" value="Chromosome 13"/>
</dbReference>
<dbReference type="SUPFAM" id="SSF81321">
    <property type="entry name" value="Family A G protein-coupled receptor-like"/>
    <property type="match status" value="1"/>
</dbReference>
<dbReference type="PANTHER" id="PTHR26451:SF886">
    <property type="entry name" value="GROWTH HORMONE SECRETAGOGUE RECEPTOR TYPE 1-LIKE-RELATED"/>
    <property type="match status" value="1"/>
</dbReference>
<feature type="transmembrane region" description="Helical" evidence="5">
    <location>
        <begin position="141"/>
        <end position="165"/>
    </location>
</feature>
<organism evidence="7 8">
    <name type="scientific">Denticeps clupeoides</name>
    <name type="common">denticle herring</name>
    <dbReference type="NCBI Taxonomy" id="299321"/>
    <lineage>
        <taxon>Eukaryota</taxon>
        <taxon>Metazoa</taxon>
        <taxon>Chordata</taxon>
        <taxon>Craniata</taxon>
        <taxon>Vertebrata</taxon>
        <taxon>Euteleostomi</taxon>
        <taxon>Actinopterygii</taxon>
        <taxon>Neopterygii</taxon>
        <taxon>Teleostei</taxon>
        <taxon>Clupei</taxon>
        <taxon>Clupeiformes</taxon>
        <taxon>Denticipitoidei</taxon>
        <taxon>Denticipitidae</taxon>
        <taxon>Denticeps</taxon>
    </lineage>
</organism>
<keyword evidence="8" id="KW-1185">Reference proteome</keyword>
<reference evidence="7" key="2">
    <citation type="submission" date="2025-08" db="UniProtKB">
        <authorList>
            <consortium name="Ensembl"/>
        </authorList>
    </citation>
    <scope>IDENTIFICATION</scope>
</reference>
<keyword evidence="3 5" id="KW-1133">Transmembrane helix</keyword>
<evidence type="ECO:0000256" key="2">
    <source>
        <dbReference type="ARBA" id="ARBA00022692"/>
    </source>
</evidence>
<dbReference type="GO" id="GO:0004984">
    <property type="term" value="F:olfactory receptor activity"/>
    <property type="evidence" value="ECO:0007669"/>
    <property type="project" value="TreeGrafter"/>
</dbReference>
<dbReference type="GeneTree" id="ENSGT00940000163324"/>
<evidence type="ECO:0000256" key="5">
    <source>
        <dbReference type="SAM" id="Phobius"/>
    </source>
</evidence>
<dbReference type="InterPro" id="IPR000276">
    <property type="entry name" value="GPCR_Rhodpsn"/>
</dbReference>
<dbReference type="Ensembl" id="ENSDCDT00010015984.1">
    <property type="protein sequence ID" value="ENSDCDP00010015136.1"/>
    <property type="gene ID" value="ENSDCDG00010006946.1"/>
</dbReference>
<name>A0AAY4B5Q5_9TELE</name>
<protein>
    <submittedName>
        <fullName evidence="7">Odorant receptor, family 94, subfamily A, member 1</fullName>
    </submittedName>
</protein>
<feature type="transmembrane region" description="Helical" evidence="5">
    <location>
        <begin position="98"/>
        <end position="120"/>
    </location>
</feature>
<dbReference type="AlphaFoldDB" id="A0AAY4B5Q5"/>
<reference evidence="7" key="3">
    <citation type="submission" date="2025-09" db="UniProtKB">
        <authorList>
            <consortium name="Ensembl"/>
        </authorList>
    </citation>
    <scope>IDENTIFICATION</scope>
</reference>
<evidence type="ECO:0000313" key="7">
    <source>
        <dbReference type="Ensembl" id="ENSDCDP00010015136.1"/>
    </source>
</evidence>
<dbReference type="Gene3D" id="1.20.1070.10">
    <property type="entry name" value="Rhodopsin 7-helix transmembrane proteins"/>
    <property type="match status" value="1"/>
</dbReference>